<feature type="region of interest" description="Disordered" evidence="1">
    <location>
        <begin position="274"/>
        <end position="314"/>
    </location>
</feature>
<feature type="compositionally biased region" description="Acidic residues" evidence="1">
    <location>
        <begin position="274"/>
        <end position="288"/>
    </location>
</feature>
<evidence type="ECO:0000313" key="2">
    <source>
        <dbReference type="EMBL" id="KAL0956140.1"/>
    </source>
</evidence>
<dbReference type="Proteomes" id="UP001556367">
    <property type="component" value="Unassembled WGS sequence"/>
</dbReference>
<sequence length="519" mass="57205">MDKTRPDRWEGYAITSFLRVAVVDGTPVCAGKGLIHTAKCGLGWRFEAKAEAHKVTCYSQGNGLSGHIVDRFSIEINFDPLHIARADYSRLTVTSHSELFQQSDNLEEFTSRVSTSPLPCSPALEVPPVGTTLGPGSIMYHLPNTAPARLGTILLLGPLKQDLEFEVRVTLPSDIGLDLPPSQPRAWQDTLKGTMLGDELVDITFRLPSRRLSSGVLGHPKSLYASSKLLRGRSTNLDLLITRTVGGLEGSVEANPDHDLPKFQDSSESLIYDSDSDLDLDSDEEGGDDTAGGPLKGLPSEDSESSTPSWSGSSGIDRTIELTDIAFKTWRMFVGYNYRIPISFSRLKSDRHNRTQVDNWSCSPKSMYRVADRFGMLELKQLAMESINASLTEENIIHELFSSFTLRYPLAQQTQVAIFRKHIHSAKVSADFDRKIDEFASGQLPLGAAMLKVLFREMRKSPPGPQSLVPMQAPPPAEPEPFGWSMRLSRPPSPASGWGAMVMPPDIETVRPAKLKGRR</sequence>
<evidence type="ECO:0000313" key="3">
    <source>
        <dbReference type="Proteomes" id="UP001556367"/>
    </source>
</evidence>
<accession>A0ABR3JLZ6</accession>
<dbReference type="InterPro" id="IPR011333">
    <property type="entry name" value="SKP1/BTB/POZ_sf"/>
</dbReference>
<evidence type="ECO:0000256" key="1">
    <source>
        <dbReference type="SAM" id="MobiDB-lite"/>
    </source>
</evidence>
<comment type="caution">
    <text evidence="2">The sequence shown here is derived from an EMBL/GenBank/DDBJ whole genome shotgun (WGS) entry which is preliminary data.</text>
</comment>
<dbReference type="Gene3D" id="3.30.710.10">
    <property type="entry name" value="Potassium Channel Kv1.1, Chain A"/>
    <property type="match status" value="1"/>
</dbReference>
<gene>
    <name evidence="2" type="ORF">HGRIS_002304</name>
</gene>
<keyword evidence="3" id="KW-1185">Reference proteome</keyword>
<feature type="compositionally biased region" description="Low complexity" evidence="1">
    <location>
        <begin position="305"/>
        <end position="314"/>
    </location>
</feature>
<protein>
    <submittedName>
        <fullName evidence="2">Uncharacterized protein</fullName>
    </submittedName>
</protein>
<dbReference type="EMBL" id="JASNQZ010000006">
    <property type="protein sequence ID" value="KAL0956140.1"/>
    <property type="molecule type" value="Genomic_DNA"/>
</dbReference>
<name>A0ABR3JLZ6_9AGAR</name>
<feature type="region of interest" description="Disordered" evidence="1">
    <location>
        <begin position="462"/>
        <end position="490"/>
    </location>
</feature>
<reference evidence="3" key="1">
    <citation type="submission" date="2024-06" db="EMBL/GenBank/DDBJ databases">
        <title>Multi-omics analyses provide insights into the biosynthesis of the anticancer antibiotic pleurotin in Hohenbuehelia grisea.</title>
        <authorList>
            <person name="Weaver J.A."/>
            <person name="Alberti F."/>
        </authorList>
    </citation>
    <scope>NUCLEOTIDE SEQUENCE [LARGE SCALE GENOMIC DNA]</scope>
    <source>
        <strain evidence="3">T-177</strain>
    </source>
</reference>
<proteinExistence type="predicted"/>
<organism evidence="2 3">
    <name type="scientific">Hohenbuehelia grisea</name>
    <dbReference type="NCBI Taxonomy" id="104357"/>
    <lineage>
        <taxon>Eukaryota</taxon>
        <taxon>Fungi</taxon>
        <taxon>Dikarya</taxon>
        <taxon>Basidiomycota</taxon>
        <taxon>Agaricomycotina</taxon>
        <taxon>Agaricomycetes</taxon>
        <taxon>Agaricomycetidae</taxon>
        <taxon>Agaricales</taxon>
        <taxon>Pleurotineae</taxon>
        <taxon>Pleurotaceae</taxon>
        <taxon>Hohenbuehelia</taxon>
    </lineage>
</organism>